<feature type="compositionally biased region" description="Low complexity" evidence="1">
    <location>
        <begin position="283"/>
        <end position="311"/>
    </location>
</feature>
<keyword evidence="3" id="KW-1185">Reference proteome</keyword>
<feature type="compositionally biased region" description="Low complexity" evidence="1">
    <location>
        <begin position="1234"/>
        <end position="1246"/>
    </location>
</feature>
<gene>
    <name evidence="2" type="ORF">HRG_03965</name>
</gene>
<dbReference type="Proteomes" id="UP000824596">
    <property type="component" value="Unassembled WGS sequence"/>
</dbReference>
<feature type="compositionally biased region" description="Low complexity" evidence="1">
    <location>
        <begin position="167"/>
        <end position="189"/>
    </location>
</feature>
<feature type="region of interest" description="Disordered" evidence="1">
    <location>
        <begin position="1082"/>
        <end position="1190"/>
    </location>
</feature>
<feature type="compositionally biased region" description="Polar residues" evidence="1">
    <location>
        <begin position="1357"/>
        <end position="1367"/>
    </location>
</feature>
<feature type="region of interest" description="Disordered" evidence="1">
    <location>
        <begin position="167"/>
        <end position="210"/>
    </location>
</feature>
<feature type="compositionally biased region" description="Gly residues" evidence="1">
    <location>
        <begin position="190"/>
        <end position="209"/>
    </location>
</feature>
<evidence type="ECO:0000256" key="1">
    <source>
        <dbReference type="SAM" id="MobiDB-lite"/>
    </source>
</evidence>
<feature type="region of interest" description="Disordered" evidence="1">
    <location>
        <begin position="1346"/>
        <end position="1368"/>
    </location>
</feature>
<organism evidence="2 3">
    <name type="scientific">Hirsutella rhossiliensis</name>
    <dbReference type="NCBI Taxonomy" id="111463"/>
    <lineage>
        <taxon>Eukaryota</taxon>
        <taxon>Fungi</taxon>
        <taxon>Dikarya</taxon>
        <taxon>Ascomycota</taxon>
        <taxon>Pezizomycotina</taxon>
        <taxon>Sordariomycetes</taxon>
        <taxon>Hypocreomycetidae</taxon>
        <taxon>Hypocreales</taxon>
        <taxon>Ophiocordycipitaceae</taxon>
        <taxon>Hirsutella</taxon>
    </lineage>
</organism>
<feature type="region of interest" description="Disordered" evidence="1">
    <location>
        <begin position="548"/>
        <end position="568"/>
    </location>
</feature>
<feature type="region of interest" description="Disordered" evidence="1">
    <location>
        <begin position="1033"/>
        <end position="1062"/>
    </location>
</feature>
<feature type="compositionally biased region" description="Low complexity" evidence="1">
    <location>
        <begin position="762"/>
        <end position="812"/>
    </location>
</feature>
<reference evidence="2" key="1">
    <citation type="submission" date="2021-09" db="EMBL/GenBank/DDBJ databases">
        <title>A high-quality genome of the endoparasitic fungus Hirsutella rhossiliensis with a comparison of Hirsutella genomes reveals transposable elements contributing to genome size variation.</title>
        <authorList>
            <person name="Lin R."/>
            <person name="Jiao Y."/>
            <person name="Sun X."/>
            <person name="Ling J."/>
            <person name="Xie B."/>
            <person name="Cheng X."/>
        </authorList>
    </citation>
    <scope>NUCLEOTIDE SEQUENCE</scope>
    <source>
        <strain evidence="2">HR02</strain>
    </source>
</reference>
<feature type="compositionally biased region" description="Polar residues" evidence="1">
    <location>
        <begin position="1253"/>
        <end position="1263"/>
    </location>
</feature>
<feature type="compositionally biased region" description="Low complexity" evidence="1">
    <location>
        <begin position="552"/>
        <end position="568"/>
    </location>
</feature>
<evidence type="ECO:0000313" key="3">
    <source>
        <dbReference type="Proteomes" id="UP000824596"/>
    </source>
</evidence>
<name>A0A9P8N340_9HYPO</name>
<comment type="caution">
    <text evidence="2">The sequence shown here is derived from an EMBL/GenBank/DDBJ whole genome shotgun (WGS) entry which is preliminary data.</text>
</comment>
<accession>A0A9P8N340</accession>
<evidence type="ECO:0000313" key="2">
    <source>
        <dbReference type="EMBL" id="KAH0965949.1"/>
    </source>
</evidence>
<dbReference type="OrthoDB" id="3918840at2759"/>
<feature type="region of interest" description="Disordered" evidence="1">
    <location>
        <begin position="281"/>
        <end position="312"/>
    </location>
</feature>
<feature type="compositionally biased region" description="Low complexity" evidence="1">
    <location>
        <begin position="360"/>
        <end position="401"/>
    </location>
</feature>
<feature type="compositionally biased region" description="Polar residues" evidence="1">
    <location>
        <begin position="814"/>
        <end position="824"/>
    </location>
</feature>
<evidence type="ECO:0008006" key="4">
    <source>
        <dbReference type="Google" id="ProtNLM"/>
    </source>
</evidence>
<dbReference type="EMBL" id="JAIZPD010000003">
    <property type="protein sequence ID" value="KAH0965949.1"/>
    <property type="molecule type" value="Genomic_DNA"/>
</dbReference>
<feature type="compositionally biased region" description="Low complexity" evidence="1">
    <location>
        <begin position="1037"/>
        <end position="1062"/>
    </location>
</feature>
<dbReference type="RefSeq" id="XP_044723462.1">
    <property type="nucleotide sequence ID" value="XM_044862436.1"/>
</dbReference>
<dbReference type="CDD" id="cd12191">
    <property type="entry name" value="gal11_coact"/>
    <property type="match status" value="1"/>
</dbReference>
<feature type="compositionally biased region" description="Low complexity" evidence="1">
    <location>
        <begin position="730"/>
        <end position="754"/>
    </location>
</feature>
<sequence length="1450" mass="159191">MAANMQHMAGVGQMMPQQMRKPANANQLQQLVYQTLLQHAQAPNALAWQANVSLNDRMGKTMDLISNITLAVGIEQIRAAEFGCNFEREAFIKSPNKEAYDQLMANKTMEFFKKRQANEPNLQNTLNAQAQAAQAQAQAQAMMNMQAQMGRGMGQAPQQGFQHLQHQMQASQIPQHAQQQPQAQQQPMGMGMGLQAGRGGMPPGLGGQQAMGMADKAKVMDLASKMMIQASEQQKSSARLHVQQRMPPQQLAEFQAQGKDPLLWFFQTQAFHMLKASMNQRLQQQGGAQNPNAGQAAMMQPQHSQQSLQRQNMMNAGQPNEFSQFTPNMESIKDQQMNGLMAQQAGQMVVPASNGGARNATPQPANQNMQQQSQQQQSQHQMQTQPQQQQQQQQGANLQQMKMNQAQPPQPHLQMKQMQGQGNMGGGIPPSQSPAMNTLNTPVSRPPSAMNAMGGPGMGQQGGMQFGDQRFNQGIQRPNNQAFSNMLNSMTPDQRQALHGLPPEKLNEVMRRWQNQRQEQMAMGAGQMNQNRPQNQFGGQMNMNMGGGQGPQGMQQPAGPGTGNQQQQMRMPMQNPQAQVIMDQMDLPPQVHNQIGQLPVEVKKWRDLKMWLNQNNNSLPPNIRASLVTLQQKQFHVLMQRRASMSGQNPGMNPAGMPGQMPNQQLGMQRPVGNIPPQVVQVTNQEISQIRSQKQNLAGMPEEQLRAMISHMKRQAWLQQQQQQMRAQQAQAQTQAQANTQAQAQAQQGGQNQMSGPSQASMQMQPTPQPHQPQQNRTPQPQPQGTPNTTGQSAAMQSSTPKQQPQQSQGPQGLSANDQSRNNRPQPPKNLKRPSTDEAADTTGPASAGSAPPRPTSQPVQQAPKGITSLTPQQVASLNPDQRAKYEQYLKMQMAGQGQQAANMMQQAAGTEALNRLKQLSQEEQRKFGQESLSEIPMNQQEHNDTAAKLQRISMDMKKVGRGLTKWYSITRDDARAKMFFRTRMRIMKQFCDGEAMRELNDKFSIRSSEIDQARAMLESMAKDLAASMMKSGMLKQASQAQQSQAASQNQGQPQPQQQQDQPVPLNAANLEKNTQALNKMNQQRPAAKANQVPPAPTAAQPPFPFGESSPHGNPSYIGKPKDMNLQLPPARKKQKTAGPQPGQAAQGATPSPKTSKNASPEMRRAPEPQKPVLLCKDPECSSSPLGFPNEQALQHHIDEEHVRPMEDPVKFVKENLALALGLDSDGSLKKATQASAAMSTSTSKQGLLTPGNMASTPMSQDMSMKRTPSAAGRPQDAKSAGKMDAGGAPRQGDGKPTDASGTLATRADPWAGCTIDPQAFIANLGWEKGIGLPNIVSEANMYRSLTPKDTPESSKDSGSSEPNSDISEGAALDIDVYWRNYENFDSDLLLDLHNANLEGDMMTKDVSGQTLDPMVLMEPSFGPAPDWDDINIDFTKPFELDTRFYSMAT</sequence>
<proteinExistence type="predicted"/>
<feature type="region of interest" description="Disordered" evidence="1">
    <location>
        <begin position="352"/>
        <end position="428"/>
    </location>
</feature>
<feature type="region of interest" description="Disordered" evidence="1">
    <location>
        <begin position="1234"/>
        <end position="1306"/>
    </location>
</feature>
<feature type="compositionally biased region" description="Low complexity" evidence="1">
    <location>
        <begin position="1137"/>
        <end position="1151"/>
    </location>
</feature>
<dbReference type="InterPro" id="IPR033789">
    <property type="entry name" value="Gal11_coact"/>
</dbReference>
<dbReference type="GeneID" id="68353094"/>
<feature type="compositionally biased region" description="Low complexity" evidence="1">
    <location>
        <begin position="842"/>
        <end position="851"/>
    </location>
</feature>
<feature type="compositionally biased region" description="Pro residues" evidence="1">
    <location>
        <begin position="1094"/>
        <end position="1105"/>
    </location>
</feature>
<feature type="region of interest" description="Disordered" evidence="1">
    <location>
        <begin position="730"/>
        <end position="864"/>
    </location>
</feature>
<protein>
    <recommendedName>
        <fullName evidence="4">Mediator complex subunit 15 KIX domain-containing protein</fullName>
    </recommendedName>
</protein>